<evidence type="ECO:0000313" key="2">
    <source>
        <dbReference type="EMBL" id="KAK0510599.1"/>
    </source>
</evidence>
<feature type="signal peptide" evidence="1">
    <location>
        <begin position="1"/>
        <end position="21"/>
    </location>
</feature>
<comment type="caution">
    <text evidence="2">The sequence shown here is derived from an EMBL/GenBank/DDBJ whole genome shotgun (WGS) entry which is preliminary data.</text>
</comment>
<name>A0AA39V402_9LECA</name>
<evidence type="ECO:0000256" key="1">
    <source>
        <dbReference type="SAM" id="SignalP"/>
    </source>
</evidence>
<keyword evidence="1" id="KW-0732">Signal</keyword>
<organism evidence="2 3">
    <name type="scientific">Cladonia borealis</name>
    <dbReference type="NCBI Taxonomy" id="184061"/>
    <lineage>
        <taxon>Eukaryota</taxon>
        <taxon>Fungi</taxon>
        <taxon>Dikarya</taxon>
        <taxon>Ascomycota</taxon>
        <taxon>Pezizomycotina</taxon>
        <taxon>Lecanoromycetes</taxon>
        <taxon>OSLEUM clade</taxon>
        <taxon>Lecanoromycetidae</taxon>
        <taxon>Lecanorales</taxon>
        <taxon>Lecanorineae</taxon>
        <taxon>Cladoniaceae</taxon>
        <taxon>Cladonia</taxon>
    </lineage>
</organism>
<proteinExistence type="predicted"/>
<evidence type="ECO:0000313" key="3">
    <source>
        <dbReference type="Proteomes" id="UP001166286"/>
    </source>
</evidence>
<protein>
    <submittedName>
        <fullName evidence="2">Uncharacterized protein</fullName>
    </submittedName>
</protein>
<accession>A0AA39V402</accession>
<dbReference type="EMBL" id="JAFEKC020000015">
    <property type="protein sequence ID" value="KAK0510599.1"/>
    <property type="molecule type" value="Genomic_DNA"/>
</dbReference>
<gene>
    <name evidence="2" type="ORF">JMJ35_007031</name>
</gene>
<feature type="chain" id="PRO_5041281190" evidence="1">
    <location>
        <begin position="22"/>
        <end position="209"/>
    </location>
</feature>
<reference evidence="2" key="1">
    <citation type="submission" date="2023-03" db="EMBL/GenBank/DDBJ databases">
        <title>Complete genome of Cladonia borealis.</title>
        <authorList>
            <person name="Park H."/>
        </authorList>
    </citation>
    <scope>NUCLEOTIDE SEQUENCE</scope>
    <source>
        <strain evidence="2">ANT050790</strain>
    </source>
</reference>
<sequence length="209" mass="22942">MPFLLILLWLLQHSIVALTLAVSSPAAASTLMILSATVPQDSVSNLTAAPSFLFRVPFSTIELTIVCTLPMDGRDLAWILLSLHDYVDEHLRRKGDEPLAPKNDPFGFQTDPPRVSFTAQSAPGRLMTWSVLQIAAEGIYLCLPQRQRYFGASFEIRDYQDDFQWGFGRVTAVPLDLLGIRIPNIITIGNDTTSANATEIIASEGVPVA</sequence>
<keyword evidence="3" id="KW-1185">Reference proteome</keyword>
<dbReference type="AlphaFoldDB" id="A0AA39V402"/>
<dbReference type="Proteomes" id="UP001166286">
    <property type="component" value="Unassembled WGS sequence"/>
</dbReference>